<name>A0A5R8WUD6_9BACT</name>
<dbReference type="InterPro" id="IPR003509">
    <property type="entry name" value="UPF0102_YraN-like"/>
</dbReference>
<dbReference type="InterPro" id="IPR011335">
    <property type="entry name" value="Restrct_endonuc-II-like"/>
</dbReference>
<dbReference type="Proteomes" id="UP000305517">
    <property type="component" value="Unassembled WGS sequence"/>
</dbReference>
<dbReference type="Pfam" id="PF02021">
    <property type="entry name" value="UPF0102"/>
    <property type="match status" value="1"/>
</dbReference>
<dbReference type="GO" id="GO:0003676">
    <property type="term" value="F:nucleic acid binding"/>
    <property type="evidence" value="ECO:0007669"/>
    <property type="project" value="InterPro"/>
</dbReference>
<evidence type="ECO:0000256" key="1">
    <source>
        <dbReference type="ARBA" id="ARBA00006738"/>
    </source>
</evidence>
<dbReference type="EMBL" id="VAJM01000002">
    <property type="protein sequence ID" value="TLM95381.1"/>
    <property type="molecule type" value="Genomic_DNA"/>
</dbReference>
<evidence type="ECO:0000256" key="3">
    <source>
        <dbReference type="SAM" id="MobiDB-lite"/>
    </source>
</evidence>
<comment type="similarity">
    <text evidence="1 2">Belongs to the UPF0102 family.</text>
</comment>
<feature type="region of interest" description="Disordered" evidence="3">
    <location>
        <begin position="1"/>
        <end position="33"/>
    </location>
</feature>
<organism evidence="4 5">
    <name type="scientific">Hymenobacter jeollabukensis</name>
    <dbReference type="NCBI Taxonomy" id="2025313"/>
    <lineage>
        <taxon>Bacteria</taxon>
        <taxon>Pseudomonadati</taxon>
        <taxon>Bacteroidota</taxon>
        <taxon>Cytophagia</taxon>
        <taxon>Cytophagales</taxon>
        <taxon>Hymenobacteraceae</taxon>
        <taxon>Hymenobacter</taxon>
    </lineage>
</organism>
<reference evidence="4 5" key="1">
    <citation type="submission" date="2019-05" db="EMBL/GenBank/DDBJ databases">
        <title>Hymenobacter edaphi sp. nov., isolated from abandoned arsenic-contaminated farmland soil.</title>
        <authorList>
            <person name="Nie L."/>
        </authorList>
    </citation>
    <scope>NUCLEOTIDE SEQUENCE [LARGE SCALE GENOMIC DNA]</scope>
    <source>
        <strain evidence="4 5">1-3-3-8</strain>
    </source>
</reference>
<evidence type="ECO:0000313" key="4">
    <source>
        <dbReference type="EMBL" id="TLM95381.1"/>
    </source>
</evidence>
<evidence type="ECO:0000313" key="5">
    <source>
        <dbReference type="Proteomes" id="UP000305517"/>
    </source>
</evidence>
<dbReference type="HAMAP" id="MF_00048">
    <property type="entry name" value="UPF0102"/>
    <property type="match status" value="1"/>
</dbReference>
<keyword evidence="5" id="KW-1185">Reference proteome</keyword>
<dbReference type="Gene3D" id="3.40.1350.10">
    <property type="match status" value="1"/>
</dbReference>
<dbReference type="PANTHER" id="PTHR34039">
    <property type="entry name" value="UPF0102 PROTEIN YRAN"/>
    <property type="match status" value="1"/>
</dbReference>
<dbReference type="CDD" id="cd20736">
    <property type="entry name" value="PoNe_Nuclease"/>
    <property type="match status" value="1"/>
</dbReference>
<dbReference type="OrthoDB" id="9802516at2"/>
<proteinExistence type="inferred from homology"/>
<dbReference type="SUPFAM" id="SSF52980">
    <property type="entry name" value="Restriction endonuclease-like"/>
    <property type="match status" value="1"/>
</dbReference>
<gene>
    <name evidence="4" type="ORF">FDY95_06215</name>
</gene>
<evidence type="ECO:0000256" key="2">
    <source>
        <dbReference type="HAMAP-Rule" id="MF_00048"/>
    </source>
</evidence>
<protein>
    <recommendedName>
        <fullName evidence="2">UPF0102 protein FDY95_06215</fullName>
    </recommendedName>
</protein>
<sequence length="203" mass="22326">MAQALHQHAAVGTGNRGKFGGSLSGGGHHGLHAGREEVGFHEKQNYETQTIGVGSWFAEAVGRCCSTSAPARAKTLVSGRIYPPDAMPSPTLGAAGEQAAADYYAARGYTVAARNYRAGRAEIDLIVQQPQPPRLVFVEVKVRTDLRYGYPEEFVTPAQQKRIRRAAEQFILRHDWQHDIRFDILSLTPNSQGFRIDAFEDAF</sequence>
<dbReference type="InterPro" id="IPR011856">
    <property type="entry name" value="tRNA_endonuc-like_dom_sf"/>
</dbReference>
<dbReference type="AlphaFoldDB" id="A0A5R8WUD6"/>
<accession>A0A5R8WUD6</accession>
<dbReference type="PANTHER" id="PTHR34039:SF1">
    <property type="entry name" value="UPF0102 PROTEIN YRAN"/>
    <property type="match status" value="1"/>
</dbReference>
<comment type="caution">
    <text evidence="4">The sequence shown here is derived from an EMBL/GenBank/DDBJ whole genome shotgun (WGS) entry which is preliminary data.</text>
</comment>
<feature type="compositionally biased region" description="Gly residues" evidence="3">
    <location>
        <begin position="14"/>
        <end position="28"/>
    </location>
</feature>